<dbReference type="PANTHER" id="PTHR43499:SF1">
    <property type="entry name" value="ABC TRANSPORTER I FAMILY MEMBER 1"/>
    <property type="match status" value="1"/>
</dbReference>
<dbReference type="EMBL" id="JAHKRT010000004">
    <property type="protein sequence ID" value="MBU3078141.1"/>
    <property type="molecule type" value="Genomic_DNA"/>
</dbReference>
<gene>
    <name evidence="7" type="primary">ccmA</name>
    <name evidence="7" type="ORF">KOF26_09705</name>
</gene>
<dbReference type="PROSITE" id="PS50893">
    <property type="entry name" value="ABC_TRANSPORTER_2"/>
    <property type="match status" value="1"/>
</dbReference>
<keyword evidence="2" id="KW-0547">Nucleotide-binding</keyword>
<dbReference type="Proteomes" id="UP000776276">
    <property type="component" value="Unassembled WGS sequence"/>
</dbReference>
<organism evidence="7 8">
    <name type="scientific">Sphingomonas quercus</name>
    <dbReference type="NCBI Taxonomy" id="2842451"/>
    <lineage>
        <taxon>Bacteria</taxon>
        <taxon>Pseudomonadati</taxon>
        <taxon>Pseudomonadota</taxon>
        <taxon>Alphaproteobacteria</taxon>
        <taxon>Sphingomonadales</taxon>
        <taxon>Sphingomonadaceae</taxon>
        <taxon>Sphingomonas</taxon>
    </lineage>
</organism>
<dbReference type="PANTHER" id="PTHR43499">
    <property type="entry name" value="ABC TRANSPORTER I FAMILY MEMBER 1"/>
    <property type="match status" value="1"/>
</dbReference>
<evidence type="ECO:0000313" key="8">
    <source>
        <dbReference type="Proteomes" id="UP000776276"/>
    </source>
</evidence>
<accession>A0ABS6BL40</accession>
<evidence type="ECO:0000256" key="4">
    <source>
        <dbReference type="ARBA" id="ARBA00022967"/>
    </source>
</evidence>
<dbReference type="RefSeq" id="WP_216324130.1">
    <property type="nucleotide sequence ID" value="NZ_JAHKRT010000004.1"/>
</dbReference>
<dbReference type="InterPro" id="IPR003439">
    <property type="entry name" value="ABC_transporter-like_ATP-bd"/>
</dbReference>
<keyword evidence="1" id="KW-0813">Transport</keyword>
<name>A0ABS6BL40_9SPHN</name>
<dbReference type="NCBIfam" id="TIGR01189">
    <property type="entry name" value="ccmA"/>
    <property type="match status" value="1"/>
</dbReference>
<keyword evidence="8" id="KW-1185">Reference proteome</keyword>
<evidence type="ECO:0000256" key="3">
    <source>
        <dbReference type="ARBA" id="ARBA00022840"/>
    </source>
</evidence>
<evidence type="ECO:0000256" key="5">
    <source>
        <dbReference type="ARBA" id="ARBA00023136"/>
    </source>
</evidence>
<dbReference type="SMART" id="SM00382">
    <property type="entry name" value="AAA"/>
    <property type="match status" value="1"/>
</dbReference>
<comment type="caution">
    <text evidence="7">The sequence shown here is derived from an EMBL/GenBank/DDBJ whole genome shotgun (WGS) entry which is preliminary data.</text>
</comment>
<protein>
    <submittedName>
        <fullName evidence="7">Heme ABC exporter ATP-binding protein CcmA</fullName>
    </submittedName>
</protein>
<evidence type="ECO:0000256" key="1">
    <source>
        <dbReference type="ARBA" id="ARBA00022448"/>
    </source>
</evidence>
<keyword evidence="3 7" id="KW-0067">ATP-binding</keyword>
<evidence type="ECO:0000259" key="6">
    <source>
        <dbReference type="PROSITE" id="PS50893"/>
    </source>
</evidence>
<proteinExistence type="predicted"/>
<dbReference type="Pfam" id="PF00005">
    <property type="entry name" value="ABC_tran"/>
    <property type="match status" value="1"/>
</dbReference>
<sequence length="191" mass="19331">MSPSLGWSGLGCLRGGRILFEGLDGRLGPGEALLVRGPNGVGKSSLLRILAGLLRPAAGSVTRDGGVALADERSALDPRLPLAGALGYWAHLDGRGADAVADALAAMDLGHIGAVPVRMLSTGQRKRATLARLIAGGQPLWLLDEPGNGLDDASLDRLAAVIEGHRASGGIVVVATHQPLGLGPAAELVLA</sequence>
<keyword evidence="4" id="KW-1278">Translocase</keyword>
<keyword evidence="5" id="KW-0472">Membrane</keyword>
<dbReference type="GO" id="GO:0005524">
    <property type="term" value="F:ATP binding"/>
    <property type="evidence" value="ECO:0007669"/>
    <property type="project" value="UniProtKB-KW"/>
</dbReference>
<dbReference type="InterPro" id="IPR003593">
    <property type="entry name" value="AAA+_ATPase"/>
</dbReference>
<dbReference type="InterPro" id="IPR005895">
    <property type="entry name" value="ABC_transptr_haem_export_CcmA"/>
</dbReference>
<reference evidence="7 8" key="1">
    <citation type="submission" date="2021-06" db="EMBL/GenBank/DDBJ databases">
        <title>Sphingomonas sp. XMGL2, whole genome shotgun sequencing project.</title>
        <authorList>
            <person name="Zhao G."/>
            <person name="Shen L."/>
        </authorList>
    </citation>
    <scope>NUCLEOTIDE SEQUENCE [LARGE SCALE GENOMIC DNA]</scope>
    <source>
        <strain evidence="7 8">XMGL2</strain>
    </source>
</reference>
<evidence type="ECO:0000313" key="7">
    <source>
        <dbReference type="EMBL" id="MBU3078141.1"/>
    </source>
</evidence>
<feature type="domain" description="ABC transporter" evidence="6">
    <location>
        <begin position="5"/>
        <end position="188"/>
    </location>
</feature>
<evidence type="ECO:0000256" key="2">
    <source>
        <dbReference type="ARBA" id="ARBA00022741"/>
    </source>
</evidence>